<name>A0A0E9WXX2_ANGAN</name>
<reference evidence="1" key="1">
    <citation type="submission" date="2014-11" db="EMBL/GenBank/DDBJ databases">
        <authorList>
            <person name="Amaro Gonzalez C."/>
        </authorList>
    </citation>
    <scope>NUCLEOTIDE SEQUENCE</scope>
</reference>
<accession>A0A0E9WXX2</accession>
<sequence length="122" mass="13753">MESVSLSLLGLILEYRSFKSPSIRVGNCLKFHFLRSDLRIAPISWVLSACGGVAVCVGPSQLLELYSAIFHIVFHRELFAQRPTVVFDPEMKNRSGSAEMQIEWGAFLSVGWLEQWCSNMVD</sequence>
<evidence type="ECO:0000313" key="1">
    <source>
        <dbReference type="EMBL" id="JAH94273.1"/>
    </source>
</evidence>
<dbReference type="EMBL" id="GBXM01014304">
    <property type="protein sequence ID" value="JAH94273.1"/>
    <property type="molecule type" value="Transcribed_RNA"/>
</dbReference>
<dbReference type="AlphaFoldDB" id="A0A0E9WXX2"/>
<organism evidence="1">
    <name type="scientific">Anguilla anguilla</name>
    <name type="common">European freshwater eel</name>
    <name type="synonym">Muraena anguilla</name>
    <dbReference type="NCBI Taxonomy" id="7936"/>
    <lineage>
        <taxon>Eukaryota</taxon>
        <taxon>Metazoa</taxon>
        <taxon>Chordata</taxon>
        <taxon>Craniata</taxon>
        <taxon>Vertebrata</taxon>
        <taxon>Euteleostomi</taxon>
        <taxon>Actinopterygii</taxon>
        <taxon>Neopterygii</taxon>
        <taxon>Teleostei</taxon>
        <taxon>Anguilliformes</taxon>
        <taxon>Anguillidae</taxon>
        <taxon>Anguilla</taxon>
    </lineage>
</organism>
<reference evidence="1" key="2">
    <citation type="journal article" date="2015" name="Fish Shellfish Immunol.">
        <title>Early steps in the European eel (Anguilla anguilla)-Vibrio vulnificus interaction in the gills: Role of the RtxA13 toxin.</title>
        <authorList>
            <person name="Callol A."/>
            <person name="Pajuelo D."/>
            <person name="Ebbesson L."/>
            <person name="Teles M."/>
            <person name="MacKenzie S."/>
            <person name="Amaro C."/>
        </authorList>
    </citation>
    <scope>NUCLEOTIDE SEQUENCE</scope>
</reference>
<proteinExistence type="predicted"/>
<protein>
    <submittedName>
        <fullName evidence="1">Uncharacterized protein</fullName>
    </submittedName>
</protein>